<organism evidence="2 3">
    <name type="scientific">Agrocybe pediades</name>
    <dbReference type="NCBI Taxonomy" id="84607"/>
    <lineage>
        <taxon>Eukaryota</taxon>
        <taxon>Fungi</taxon>
        <taxon>Dikarya</taxon>
        <taxon>Basidiomycota</taxon>
        <taxon>Agaricomycotina</taxon>
        <taxon>Agaricomycetes</taxon>
        <taxon>Agaricomycetidae</taxon>
        <taxon>Agaricales</taxon>
        <taxon>Agaricineae</taxon>
        <taxon>Strophariaceae</taxon>
        <taxon>Agrocybe</taxon>
    </lineage>
</organism>
<feature type="region of interest" description="Disordered" evidence="1">
    <location>
        <begin position="14"/>
        <end position="41"/>
    </location>
</feature>
<comment type="caution">
    <text evidence="2">The sequence shown here is derived from an EMBL/GenBank/DDBJ whole genome shotgun (WGS) entry which is preliminary data.</text>
</comment>
<dbReference type="Proteomes" id="UP000521872">
    <property type="component" value="Unassembled WGS sequence"/>
</dbReference>
<feature type="compositionally biased region" description="Polar residues" evidence="1">
    <location>
        <begin position="14"/>
        <end position="27"/>
    </location>
</feature>
<dbReference type="EMBL" id="JAACJL010000016">
    <property type="protein sequence ID" value="KAF4619940.1"/>
    <property type="molecule type" value="Genomic_DNA"/>
</dbReference>
<keyword evidence="3" id="KW-1185">Reference proteome</keyword>
<dbReference type="AlphaFoldDB" id="A0A8H4QYJ5"/>
<feature type="region of interest" description="Disordered" evidence="1">
    <location>
        <begin position="75"/>
        <end position="99"/>
    </location>
</feature>
<evidence type="ECO:0000313" key="3">
    <source>
        <dbReference type="Proteomes" id="UP000521872"/>
    </source>
</evidence>
<name>A0A8H4QYJ5_9AGAR</name>
<accession>A0A8H4QYJ5</accession>
<sequence>MSYNNAPILLALEDSNSGSSISRTNKPIRTPERSEPCLPSRLPTTSFIRREAEDLAPKELVKQMLTISMQEEMVKEVVESQEEREAPQSPSSSMSRRSSSIRSFVKSMVSPRLGRAPVSGWANLQPYEVMKAIEKKDIMFLMEVRDKAFPLLLQSSGGETPLVHAIRTGNKDVAIVLLGAFSRWVNYLEDSDVQKPQTQSYLKALRELPRAHCMDTEDEIDSPKGVGLKLAINEGLAKSQNELIASFMQTLIMSEGDKWVFAQVAVVARALAAGNAGKPVEVAGSSVRKFATKELGKAELIASLEDYISNATADLLMMGAWANVQESIKAETLPSYYFARDDRAYKAFIERLDRHKAEIQRTCSRRLRWQLEVLREVLEGRSVTFRASKSPLRIQTLTLTNEARAEKSRGTGFSIG</sequence>
<feature type="compositionally biased region" description="Low complexity" evidence="1">
    <location>
        <begin position="89"/>
        <end position="99"/>
    </location>
</feature>
<evidence type="ECO:0000256" key="1">
    <source>
        <dbReference type="SAM" id="MobiDB-lite"/>
    </source>
</evidence>
<proteinExistence type="predicted"/>
<gene>
    <name evidence="2" type="ORF">D9613_005183</name>
</gene>
<evidence type="ECO:0000313" key="2">
    <source>
        <dbReference type="EMBL" id="KAF4619940.1"/>
    </source>
</evidence>
<feature type="compositionally biased region" description="Basic and acidic residues" evidence="1">
    <location>
        <begin position="75"/>
        <end position="86"/>
    </location>
</feature>
<protein>
    <submittedName>
        <fullName evidence="2">Uncharacterized protein</fullName>
    </submittedName>
</protein>
<reference evidence="2 3" key="1">
    <citation type="submission" date="2019-12" db="EMBL/GenBank/DDBJ databases">
        <authorList>
            <person name="Floudas D."/>
            <person name="Bentzer J."/>
            <person name="Ahren D."/>
            <person name="Johansson T."/>
            <person name="Persson P."/>
            <person name="Tunlid A."/>
        </authorList>
    </citation>
    <scope>NUCLEOTIDE SEQUENCE [LARGE SCALE GENOMIC DNA]</scope>
    <source>
        <strain evidence="2 3">CBS 102.39</strain>
    </source>
</reference>